<dbReference type="Gene3D" id="3.30.830.10">
    <property type="entry name" value="Metalloenzyme, LuxS/M16 peptidase-like"/>
    <property type="match status" value="2"/>
</dbReference>
<name>A0A965ZKI5_9SPHI</name>
<dbReference type="AlphaFoldDB" id="A0A965ZKI5"/>
<dbReference type="InterPro" id="IPR007863">
    <property type="entry name" value="Peptidase_M16_C"/>
</dbReference>
<dbReference type="Proteomes" id="UP000638732">
    <property type="component" value="Unassembled WGS sequence"/>
</dbReference>
<protein>
    <recommendedName>
        <fullName evidence="6">Insulinase family protein</fullName>
    </recommendedName>
</protein>
<dbReference type="PANTHER" id="PTHR11851:SF224">
    <property type="entry name" value="PROCESSING PROTEASE"/>
    <property type="match status" value="1"/>
</dbReference>
<reference evidence="4" key="2">
    <citation type="submission" date="2020-10" db="EMBL/GenBank/DDBJ databases">
        <title>Mucilaginibacter sp. nov., isolated from soil.</title>
        <authorList>
            <person name="Jeon C.O."/>
        </authorList>
    </citation>
    <scope>NUCLEOTIDE SEQUENCE</scope>
    <source>
        <strain evidence="4">R11</strain>
    </source>
</reference>
<dbReference type="Pfam" id="PF00675">
    <property type="entry name" value="Peptidase_M16"/>
    <property type="match status" value="1"/>
</dbReference>
<evidence type="ECO:0000259" key="2">
    <source>
        <dbReference type="Pfam" id="PF00675"/>
    </source>
</evidence>
<dbReference type="Pfam" id="PF05193">
    <property type="entry name" value="Peptidase_M16_C"/>
    <property type="match status" value="1"/>
</dbReference>
<gene>
    <name evidence="4" type="ORF">GSY63_18385</name>
</gene>
<reference evidence="4" key="1">
    <citation type="submission" date="2020-01" db="EMBL/GenBank/DDBJ databases">
        <authorList>
            <person name="Seo Y.L."/>
        </authorList>
    </citation>
    <scope>NUCLEOTIDE SEQUENCE</scope>
    <source>
        <strain evidence="4">R11</strain>
    </source>
</reference>
<dbReference type="GO" id="GO:0046872">
    <property type="term" value="F:metal ion binding"/>
    <property type="evidence" value="ECO:0007669"/>
    <property type="project" value="InterPro"/>
</dbReference>
<feature type="domain" description="Peptidase M16 N-terminal" evidence="2">
    <location>
        <begin position="44"/>
        <end position="177"/>
    </location>
</feature>
<dbReference type="RefSeq" id="WP_166587305.1">
    <property type="nucleotide sequence ID" value="NZ_WWEO01000044.1"/>
</dbReference>
<accession>A0A965ZKI5</accession>
<evidence type="ECO:0000259" key="3">
    <source>
        <dbReference type="Pfam" id="PF05193"/>
    </source>
</evidence>
<dbReference type="PANTHER" id="PTHR11851">
    <property type="entry name" value="METALLOPROTEASE"/>
    <property type="match status" value="1"/>
</dbReference>
<evidence type="ECO:0000256" key="1">
    <source>
        <dbReference type="SAM" id="SignalP"/>
    </source>
</evidence>
<keyword evidence="5" id="KW-1185">Reference proteome</keyword>
<dbReference type="InterPro" id="IPR011249">
    <property type="entry name" value="Metalloenz_LuxS/M16"/>
</dbReference>
<sequence>MKKFIITIYSLFLIAGAGFAQAPTTNTATSFMVNGLKVIFKPTVKDVVSMRMYYRGGVYNYQPSQAGIESFALKAATECGTKKYTADQFRDMADEFGISIGGSSTYDYGNIGIDCVTKYFSQGWDLFAEAINNPTFDDTEVQLLKSKLITFANGQLSDPDKHLDDLLMQNAFFGTPYSTDPDGNEQTLSPLNGEALKKYYYNLINKNRMFIVVAGNITRKQLEDKIKASFAALPQKPYTIPTRHAPVWKENKLNVENRQLATNYIAAAFNAPQVNSLEFLPYRMGLSALGGSLFNELRTKLNLSYDPTASAVSLQMAYGTMSISTNDPKQAVEVMDRVLSRFKVLGISPEGLKYLKSSFITNNYIKQQGSGAITSNLGSAEINGGWEYAEKLPDMIEAVTTDQINATMLKYIAGLRWTYLGDPNLARQAEDVFNMQVH</sequence>
<proteinExistence type="predicted"/>
<evidence type="ECO:0000313" key="5">
    <source>
        <dbReference type="Proteomes" id="UP000638732"/>
    </source>
</evidence>
<dbReference type="InterPro" id="IPR050361">
    <property type="entry name" value="MPP/UQCRC_Complex"/>
</dbReference>
<evidence type="ECO:0008006" key="6">
    <source>
        <dbReference type="Google" id="ProtNLM"/>
    </source>
</evidence>
<keyword evidence="1" id="KW-0732">Signal</keyword>
<evidence type="ECO:0000313" key="4">
    <source>
        <dbReference type="EMBL" id="NCD71341.1"/>
    </source>
</evidence>
<dbReference type="EMBL" id="WWEO01000044">
    <property type="protein sequence ID" value="NCD71341.1"/>
    <property type="molecule type" value="Genomic_DNA"/>
</dbReference>
<dbReference type="InterPro" id="IPR011765">
    <property type="entry name" value="Pept_M16_N"/>
</dbReference>
<feature type="signal peptide" evidence="1">
    <location>
        <begin position="1"/>
        <end position="22"/>
    </location>
</feature>
<organism evidence="4 5">
    <name type="scientific">Mucilaginibacter agri</name>
    <dbReference type="NCBI Taxonomy" id="2695265"/>
    <lineage>
        <taxon>Bacteria</taxon>
        <taxon>Pseudomonadati</taxon>
        <taxon>Bacteroidota</taxon>
        <taxon>Sphingobacteriia</taxon>
        <taxon>Sphingobacteriales</taxon>
        <taxon>Sphingobacteriaceae</taxon>
        <taxon>Mucilaginibacter</taxon>
    </lineage>
</organism>
<feature type="chain" id="PRO_5037972445" description="Insulinase family protein" evidence="1">
    <location>
        <begin position="23"/>
        <end position="438"/>
    </location>
</feature>
<comment type="caution">
    <text evidence="4">The sequence shown here is derived from an EMBL/GenBank/DDBJ whole genome shotgun (WGS) entry which is preliminary data.</text>
</comment>
<dbReference type="SUPFAM" id="SSF63411">
    <property type="entry name" value="LuxS/MPP-like metallohydrolase"/>
    <property type="match status" value="2"/>
</dbReference>
<feature type="domain" description="Peptidase M16 C-terminal" evidence="3">
    <location>
        <begin position="191"/>
        <end position="357"/>
    </location>
</feature>